<name>A0ABR5AH61_9BACL</name>
<evidence type="ECO:0000259" key="3">
    <source>
        <dbReference type="Pfam" id="PF10646"/>
    </source>
</evidence>
<keyword evidence="5" id="KW-1185">Reference proteome</keyword>
<comment type="caution">
    <text evidence="4">The sequence shown here is derived from an EMBL/GenBank/DDBJ whole genome shotgun (WGS) entry which is preliminary data.</text>
</comment>
<evidence type="ECO:0000313" key="4">
    <source>
        <dbReference type="EMBL" id="KIL40083.1"/>
    </source>
</evidence>
<keyword evidence="2" id="KW-0732">Signal</keyword>
<organism evidence="4 5">
    <name type="scientific">Gordoniibacillus kamchatkensis</name>
    <dbReference type="NCBI Taxonomy" id="1590651"/>
    <lineage>
        <taxon>Bacteria</taxon>
        <taxon>Bacillati</taxon>
        <taxon>Bacillota</taxon>
        <taxon>Bacilli</taxon>
        <taxon>Bacillales</taxon>
        <taxon>Paenibacillaceae</taxon>
        <taxon>Gordoniibacillus</taxon>
    </lineage>
</organism>
<dbReference type="Proteomes" id="UP000031967">
    <property type="component" value="Unassembled WGS sequence"/>
</dbReference>
<feature type="domain" description="GerMN" evidence="3">
    <location>
        <begin position="72"/>
        <end position="178"/>
    </location>
</feature>
<gene>
    <name evidence="4" type="ORF">SD70_16110</name>
</gene>
<proteinExistence type="predicted"/>
<feature type="signal peptide" evidence="2">
    <location>
        <begin position="1"/>
        <end position="20"/>
    </location>
</feature>
<dbReference type="InterPro" id="IPR019606">
    <property type="entry name" value="GerMN"/>
</dbReference>
<dbReference type="EMBL" id="JXAK01000027">
    <property type="protein sequence ID" value="KIL40083.1"/>
    <property type="molecule type" value="Genomic_DNA"/>
</dbReference>
<protein>
    <recommendedName>
        <fullName evidence="3">GerMN domain-containing protein</fullName>
    </recommendedName>
</protein>
<dbReference type="PROSITE" id="PS51257">
    <property type="entry name" value="PROKAR_LIPOPROTEIN"/>
    <property type="match status" value="1"/>
</dbReference>
<feature type="region of interest" description="Disordered" evidence="1">
    <location>
        <begin position="32"/>
        <end position="71"/>
    </location>
</feature>
<feature type="compositionally biased region" description="Low complexity" evidence="1">
    <location>
        <begin position="48"/>
        <end position="65"/>
    </location>
</feature>
<evidence type="ECO:0000313" key="5">
    <source>
        <dbReference type="Proteomes" id="UP000031967"/>
    </source>
</evidence>
<reference evidence="4 5" key="1">
    <citation type="submission" date="2014-12" db="EMBL/GenBank/DDBJ databases">
        <title>Draft genome sequence of Paenibacillus kamchatkensis strain B-2647.</title>
        <authorList>
            <person name="Karlyshev A.V."/>
            <person name="Kudryashova E.B."/>
        </authorList>
    </citation>
    <scope>NUCLEOTIDE SEQUENCE [LARGE SCALE GENOMIC DNA]</scope>
    <source>
        <strain evidence="4 5">VKM B-2647</strain>
    </source>
</reference>
<evidence type="ECO:0000256" key="2">
    <source>
        <dbReference type="SAM" id="SignalP"/>
    </source>
</evidence>
<feature type="chain" id="PRO_5047012193" description="GerMN domain-containing protein" evidence="2">
    <location>
        <begin position="21"/>
        <end position="194"/>
    </location>
</feature>
<accession>A0ABR5AH61</accession>
<sequence length="194" mass="20464">MQKSTIRVLLAGAAIATVLAGCGARDKAPAAQPQVAPSVAHSSGNAGSSAEPQAPQSKPQAPQPKTASVHTYFGDENGTGLVVKQTTITYASDSDKYGAALKALQHPGDSKAVSLFDGFTFKSVKLESGKLYLDLKLDDQARTGSEAEELTLQALQKTLFQFPEVAEIYVTVDGAKVDSLMGHMDLPYPIKRSQ</sequence>
<dbReference type="Pfam" id="PF10646">
    <property type="entry name" value="Germane"/>
    <property type="match status" value="1"/>
</dbReference>
<evidence type="ECO:0000256" key="1">
    <source>
        <dbReference type="SAM" id="MobiDB-lite"/>
    </source>
</evidence>